<proteinExistence type="inferred from homology"/>
<evidence type="ECO:0000313" key="9">
    <source>
        <dbReference type="Proteomes" id="UP000238196"/>
    </source>
</evidence>
<dbReference type="GO" id="GO:0004150">
    <property type="term" value="F:dihydroneopterin aldolase activity"/>
    <property type="evidence" value="ECO:0007669"/>
    <property type="project" value="InterPro"/>
</dbReference>
<evidence type="ECO:0000313" key="8">
    <source>
        <dbReference type="EMBL" id="PPC76095.1"/>
    </source>
</evidence>
<dbReference type="InterPro" id="IPR006157">
    <property type="entry name" value="FolB_dom"/>
</dbReference>
<evidence type="ECO:0000259" key="7">
    <source>
        <dbReference type="SMART" id="SM00905"/>
    </source>
</evidence>
<organism evidence="8 9">
    <name type="scientific">Proteobacteria bacterium 228</name>
    <dbReference type="NCBI Taxonomy" id="2083153"/>
    <lineage>
        <taxon>Bacteria</taxon>
        <taxon>Pseudomonadati</taxon>
        <taxon>Pseudomonadota</taxon>
    </lineage>
</organism>
<dbReference type="AlphaFoldDB" id="A0A2S5KN84"/>
<dbReference type="PANTHER" id="PTHR42844:SF10">
    <property type="entry name" value="DIHYDRONEOPTERIN TRIPHOSPHATE 2'-EPIMERASE"/>
    <property type="match status" value="1"/>
</dbReference>
<dbReference type="GO" id="GO:0008719">
    <property type="term" value="F:dihydroneopterin triphosphate 2'-epimerase activity"/>
    <property type="evidence" value="ECO:0007669"/>
    <property type="project" value="UniProtKB-EC"/>
</dbReference>
<dbReference type="NCBIfam" id="NF008418">
    <property type="entry name" value="PRK11245.1"/>
    <property type="match status" value="1"/>
</dbReference>
<protein>
    <recommendedName>
        <fullName evidence="5">Dihydroneopterin triphosphate 2'-epimerase</fullName>
        <ecNumber evidence="4">5.1.99.7</ecNumber>
    </recommendedName>
    <alternativeName>
        <fullName evidence="6">D-erythro-7,8-dihydroneopterin triphosphate epimerase</fullName>
    </alternativeName>
</protein>
<name>A0A2S5KN84_9PROT</name>
<dbReference type="NCBIfam" id="TIGR00526">
    <property type="entry name" value="folB_dom"/>
    <property type="match status" value="1"/>
</dbReference>
<dbReference type="PANTHER" id="PTHR42844">
    <property type="entry name" value="DIHYDRONEOPTERIN ALDOLASE 1-RELATED"/>
    <property type="match status" value="1"/>
</dbReference>
<evidence type="ECO:0000256" key="1">
    <source>
        <dbReference type="ARBA" id="ARBA00005708"/>
    </source>
</evidence>
<dbReference type="Gene3D" id="3.30.1130.10">
    <property type="match status" value="1"/>
</dbReference>
<gene>
    <name evidence="8" type="ORF">C4K68_17025</name>
</gene>
<dbReference type="InterPro" id="IPR006156">
    <property type="entry name" value="Dihydroneopterin_aldolase"/>
</dbReference>
<comment type="catalytic activity">
    <reaction evidence="3">
        <text>7,8-dihydroneopterin 3'-triphosphate = 7,8-dihydromonapterin 3'-triphosphate</text>
        <dbReference type="Rhea" id="RHEA:28346"/>
        <dbReference type="ChEBI" id="CHEBI:58462"/>
        <dbReference type="ChEBI" id="CHEBI:61186"/>
        <dbReference type="EC" id="5.1.99.7"/>
    </reaction>
</comment>
<dbReference type="SMART" id="SM00905">
    <property type="entry name" value="FolB"/>
    <property type="match status" value="1"/>
</dbReference>
<reference evidence="8 9" key="1">
    <citation type="submission" date="2018-02" db="EMBL/GenBank/DDBJ databases">
        <title>novel marine gammaproteobacteria from coastal saline agro ecosystem.</title>
        <authorList>
            <person name="Krishnan R."/>
            <person name="Ramesh Kumar N."/>
        </authorList>
    </citation>
    <scope>NUCLEOTIDE SEQUENCE [LARGE SCALE GENOMIC DNA]</scope>
    <source>
        <strain evidence="8 9">228</strain>
    </source>
</reference>
<dbReference type="Pfam" id="PF02152">
    <property type="entry name" value="FolB"/>
    <property type="match status" value="1"/>
</dbReference>
<dbReference type="EMBL" id="PRLP01000057">
    <property type="protein sequence ID" value="PPC76095.1"/>
    <property type="molecule type" value="Genomic_DNA"/>
</dbReference>
<evidence type="ECO:0000256" key="6">
    <source>
        <dbReference type="ARBA" id="ARBA00044306"/>
    </source>
</evidence>
<comment type="similarity">
    <text evidence="1">Belongs to the DHNA family.</text>
</comment>
<dbReference type="CDD" id="cd00534">
    <property type="entry name" value="DHNA_DHNTPE"/>
    <property type="match status" value="1"/>
</dbReference>
<feature type="domain" description="Dihydroneopterin aldolase/epimerase" evidence="7">
    <location>
        <begin position="13"/>
        <end position="123"/>
    </location>
</feature>
<accession>A0A2S5KN84</accession>
<keyword evidence="2" id="KW-0413">Isomerase</keyword>
<dbReference type="InterPro" id="IPR043133">
    <property type="entry name" value="GTP-CH-I_C/QueF"/>
</dbReference>
<evidence type="ECO:0000256" key="4">
    <source>
        <dbReference type="ARBA" id="ARBA00044039"/>
    </source>
</evidence>
<dbReference type="SUPFAM" id="SSF55620">
    <property type="entry name" value="Tetrahydrobiopterin biosynthesis enzymes-like"/>
    <property type="match status" value="1"/>
</dbReference>
<dbReference type="OrthoDB" id="1121389at2"/>
<dbReference type="EC" id="5.1.99.7" evidence="4"/>
<dbReference type="GO" id="GO:0005829">
    <property type="term" value="C:cytosol"/>
    <property type="evidence" value="ECO:0007669"/>
    <property type="project" value="TreeGrafter"/>
</dbReference>
<evidence type="ECO:0000256" key="3">
    <source>
        <dbReference type="ARBA" id="ARBA00043806"/>
    </source>
</evidence>
<dbReference type="GO" id="GO:0006760">
    <property type="term" value="P:folic acid-containing compound metabolic process"/>
    <property type="evidence" value="ECO:0007669"/>
    <property type="project" value="InterPro"/>
</dbReference>
<sequence length="126" mass="14855">MTSQSYQLEPATIRIKNLRLRTYIGIKEEEINNRQDVVINVCIRYDAERAASSDDMDNALNYRTITKAIIHYVEEHRFHLLEKLCQEVLDIALTHRDVLEAWVEIDKPHALRFADSVSMELHGRRY</sequence>
<dbReference type="Proteomes" id="UP000238196">
    <property type="component" value="Unassembled WGS sequence"/>
</dbReference>
<evidence type="ECO:0000256" key="5">
    <source>
        <dbReference type="ARBA" id="ARBA00044197"/>
    </source>
</evidence>
<comment type="caution">
    <text evidence="8">The sequence shown here is derived from an EMBL/GenBank/DDBJ whole genome shotgun (WGS) entry which is preliminary data.</text>
</comment>
<evidence type="ECO:0000256" key="2">
    <source>
        <dbReference type="ARBA" id="ARBA00023235"/>
    </source>
</evidence>